<comment type="similarity">
    <text evidence="3 12">Belongs to the CcmD/CycX/HelD family.</text>
</comment>
<keyword evidence="5 12" id="KW-0813">Transport</keyword>
<dbReference type="RefSeq" id="WP_068001373.1">
    <property type="nucleotide sequence ID" value="NZ_FOFM01000002.1"/>
</dbReference>
<keyword evidence="7 12" id="KW-0997">Cell inner membrane</keyword>
<evidence type="ECO:0000256" key="4">
    <source>
        <dbReference type="ARBA" id="ARBA00016461"/>
    </source>
</evidence>
<protein>
    <recommendedName>
        <fullName evidence="4 12">Heme exporter protein D</fullName>
    </recommendedName>
</protein>
<evidence type="ECO:0000256" key="10">
    <source>
        <dbReference type="ARBA" id="ARBA00022989"/>
    </source>
</evidence>
<evidence type="ECO:0000256" key="9">
    <source>
        <dbReference type="ARBA" id="ARBA00022748"/>
    </source>
</evidence>
<feature type="transmembrane region" description="Helical" evidence="12">
    <location>
        <begin position="12"/>
        <end position="31"/>
    </location>
</feature>
<keyword evidence="8 12" id="KW-0812">Transmembrane</keyword>
<comment type="function">
    <text evidence="1 12">Required for the export of heme to the periplasm for the biogenesis of c-type cytochromes.</text>
</comment>
<gene>
    <name evidence="14" type="ORF">PsAD2_00392</name>
</gene>
<keyword evidence="11 12" id="KW-0472">Membrane</keyword>
<organism evidence="14 15">
    <name type="scientific">Pseudovibrio axinellae</name>
    <dbReference type="NCBI Taxonomy" id="989403"/>
    <lineage>
        <taxon>Bacteria</taxon>
        <taxon>Pseudomonadati</taxon>
        <taxon>Pseudomonadota</taxon>
        <taxon>Alphaproteobacteria</taxon>
        <taxon>Hyphomicrobiales</taxon>
        <taxon>Stappiaceae</taxon>
        <taxon>Pseudovibrio</taxon>
    </lineage>
</organism>
<dbReference type="Proteomes" id="UP000076577">
    <property type="component" value="Unassembled WGS sequence"/>
</dbReference>
<dbReference type="GO" id="GO:0015886">
    <property type="term" value="P:heme transport"/>
    <property type="evidence" value="ECO:0007669"/>
    <property type="project" value="InterPro"/>
</dbReference>
<dbReference type="Pfam" id="PF04995">
    <property type="entry name" value="CcmD"/>
    <property type="match status" value="1"/>
</dbReference>
<accession>A0A166B002</accession>
<feature type="region of interest" description="Disordered" evidence="13">
    <location>
        <begin position="46"/>
        <end position="76"/>
    </location>
</feature>
<keyword evidence="15" id="KW-1185">Reference proteome</keyword>
<sequence>MDFSEFGRHAEYVVAAYSMAAVVVAGLILWIRSDKSRLEKEMQALEASGIRRRSSRRAATEKNQVNSTSPDEKSGT</sequence>
<comment type="subcellular location">
    <subcellularLocation>
        <location evidence="2 12">Cell inner membrane</location>
        <topology evidence="2 12">Single-pass membrane protein</topology>
    </subcellularLocation>
</comment>
<evidence type="ECO:0000256" key="5">
    <source>
        <dbReference type="ARBA" id="ARBA00022448"/>
    </source>
</evidence>
<dbReference type="PATRIC" id="fig|989403.3.peg.414"/>
<evidence type="ECO:0000256" key="7">
    <source>
        <dbReference type="ARBA" id="ARBA00022519"/>
    </source>
</evidence>
<keyword evidence="6 12" id="KW-1003">Cell membrane</keyword>
<evidence type="ECO:0000313" key="15">
    <source>
        <dbReference type="Proteomes" id="UP000076577"/>
    </source>
</evidence>
<evidence type="ECO:0000256" key="3">
    <source>
        <dbReference type="ARBA" id="ARBA00008741"/>
    </source>
</evidence>
<dbReference type="GO" id="GO:0005886">
    <property type="term" value="C:plasma membrane"/>
    <property type="evidence" value="ECO:0007669"/>
    <property type="project" value="UniProtKB-SubCell"/>
</dbReference>
<evidence type="ECO:0000256" key="2">
    <source>
        <dbReference type="ARBA" id="ARBA00004377"/>
    </source>
</evidence>
<name>A0A166B002_9HYPH</name>
<dbReference type="GO" id="GO:0017004">
    <property type="term" value="P:cytochrome complex assembly"/>
    <property type="evidence" value="ECO:0007669"/>
    <property type="project" value="UniProtKB-KW"/>
</dbReference>
<dbReference type="AlphaFoldDB" id="A0A166B002"/>
<keyword evidence="9 12" id="KW-0201">Cytochrome c-type biogenesis</keyword>
<evidence type="ECO:0000256" key="12">
    <source>
        <dbReference type="RuleBase" id="RU363101"/>
    </source>
</evidence>
<comment type="caution">
    <text evidence="14">The sequence shown here is derived from an EMBL/GenBank/DDBJ whole genome shotgun (WGS) entry which is preliminary data.</text>
</comment>
<proteinExistence type="inferred from homology"/>
<dbReference type="InterPro" id="IPR007078">
    <property type="entry name" value="Haem_export_protD_CcmD"/>
</dbReference>
<evidence type="ECO:0000313" key="14">
    <source>
        <dbReference type="EMBL" id="KZL21768.1"/>
    </source>
</evidence>
<dbReference type="EMBL" id="LMCB01000003">
    <property type="protein sequence ID" value="KZL21768.1"/>
    <property type="molecule type" value="Genomic_DNA"/>
</dbReference>
<evidence type="ECO:0000256" key="6">
    <source>
        <dbReference type="ARBA" id="ARBA00022475"/>
    </source>
</evidence>
<evidence type="ECO:0000256" key="8">
    <source>
        <dbReference type="ARBA" id="ARBA00022692"/>
    </source>
</evidence>
<evidence type="ECO:0000256" key="13">
    <source>
        <dbReference type="SAM" id="MobiDB-lite"/>
    </source>
</evidence>
<dbReference type="STRING" id="989403.SAMN05421798_102184"/>
<evidence type="ECO:0000256" key="11">
    <source>
        <dbReference type="ARBA" id="ARBA00023136"/>
    </source>
</evidence>
<keyword evidence="10 12" id="KW-1133">Transmembrane helix</keyword>
<reference evidence="14 15" key="1">
    <citation type="journal article" date="2016" name="Front. Microbiol.">
        <title>Comparative Genomic Analysis Reveals a Diverse Repertoire of Genes Involved in Prokaryote-Eukaryote Interactions within the Pseudovibrio Genus.</title>
        <authorList>
            <person name="Romano S."/>
            <person name="Fernandez-Guerra A."/>
            <person name="Reen F.J."/>
            <person name="Glockner F.O."/>
            <person name="Crowley S.P."/>
            <person name="O'Sullivan O."/>
            <person name="Cotter P.D."/>
            <person name="Adams C."/>
            <person name="Dobson A.D."/>
            <person name="O'Gara F."/>
        </authorList>
    </citation>
    <scope>NUCLEOTIDE SEQUENCE [LARGE SCALE GENOMIC DNA]</scope>
    <source>
        <strain evidence="14 15">Ad2</strain>
    </source>
</reference>
<dbReference type="NCBIfam" id="TIGR03141">
    <property type="entry name" value="cytochro_ccmD"/>
    <property type="match status" value="1"/>
</dbReference>
<evidence type="ECO:0000256" key="1">
    <source>
        <dbReference type="ARBA" id="ARBA00002442"/>
    </source>
</evidence>